<feature type="active site" evidence="10 12">
    <location>
        <position position="740"/>
    </location>
</feature>
<dbReference type="GO" id="GO:0043565">
    <property type="term" value="F:sequence-specific DNA binding"/>
    <property type="evidence" value="ECO:0007669"/>
    <property type="project" value="UniProtKB-UniRule"/>
</dbReference>
<evidence type="ECO:0000256" key="2">
    <source>
        <dbReference type="ARBA" id="ARBA00022490"/>
    </source>
</evidence>
<comment type="catalytic activity">
    <reaction evidence="9 10 11 14">
        <text>Hydrolysis of proteins in presence of ATP.</text>
        <dbReference type="EC" id="3.4.21.53"/>
    </reaction>
</comment>
<dbReference type="Gene3D" id="1.10.8.60">
    <property type="match status" value="1"/>
</dbReference>
<dbReference type="InterPro" id="IPR046336">
    <property type="entry name" value="Lon_prtase_N_sf"/>
</dbReference>
<dbReference type="InterPro" id="IPR014721">
    <property type="entry name" value="Ribsml_uS5_D2-typ_fold_subgr"/>
</dbReference>
<dbReference type="Gene3D" id="1.20.5.5270">
    <property type="match status" value="1"/>
</dbReference>
<dbReference type="InterPro" id="IPR054594">
    <property type="entry name" value="Lon_lid"/>
</dbReference>
<feature type="domain" description="Lon proteolytic" evidence="16">
    <location>
        <begin position="610"/>
        <end position="791"/>
    </location>
</feature>
<dbReference type="InterPro" id="IPR003111">
    <property type="entry name" value="Lon_prtase_N"/>
</dbReference>
<dbReference type="PANTHER" id="PTHR10046">
    <property type="entry name" value="ATP DEPENDENT LON PROTEASE FAMILY MEMBER"/>
    <property type="match status" value="1"/>
</dbReference>
<keyword evidence="2 10" id="KW-0963">Cytoplasm</keyword>
<dbReference type="HAMAP" id="MF_01973">
    <property type="entry name" value="lon_bact"/>
    <property type="match status" value="1"/>
</dbReference>
<comment type="subunit">
    <text evidence="10 11">Homohexamer. Organized in a ring with a central cavity.</text>
</comment>
<keyword evidence="19" id="KW-1185">Reference proteome</keyword>
<dbReference type="PRINTS" id="PR00830">
    <property type="entry name" value="ENDOLAPTASE"/>
</dbReference>
<accession>A0A0K1Q5S8</accession>
<dbReference type="InterPro" id="IPR008269">
    <property type="entry name" value="Lon_proteolytic"/>
</dbReference>
<dbReference type="InterPro" id="IPR003593">
    <property type="entry name" value="AAA+_ATPase"/>
</dbReference>
<evidence type="ECO:0000256" key="12">
    <source>
        <dbReference type="PIRSR" id="PIRSR001174-1"/>
    </source>
</evidence>
<dbReference type="GO" id="GO:0004176">
    <property type="term" value="F:ATP-dependent peptidase activity"/>
    <property type="evidence" value="ECO:0007669"/>
    <property type="project" value="UniProtKB-UniRule"/>
</dbReference>
<dbReference type="KEGG" id="llu:AKJ09_07680"/>
<dbReference type="FunFam" id="3.40.50.300:FF:000021">
    <property type="entry name" value="Lon protease homolog"/>
    <property type="match status" value="1"/>
</dbReference>
<keyword evidence="7 10" id="KW-0067">ATP-binding</keyword>
<evidence type="ECO:0000256" key="1">
    <source>
        <dbReference type="ARBA" id="ARBA00004496"/>
    </source>
</evidence>
<evidence type="ECO:0000259" key="16">
    <source>
        <dbReference type="PROSITE" id="PS51786"/>
    </source>
</evidence>
<keyword evidence="4 10" id="KW-0547">Nucleotide-binding</keyword>
<dbReference type="Gene3D" id="2.30.130.40">
    <property type="entry name" value="LON domain-like"/>
    <property type="match status" value="1"/>
</dbReference>
<dbReference type="Pfam" id="PF02190">
    <property type="entry name" value="LON_substr_bdg"/>
    <property type="match status" value="1"/>
</dbReference>
<dbReference type="SUPFAM" id="SSF54211">
    <property type="entry name" value="Ribosomal protein S5 domain 2-like"/>
    <property type="match status" value="1"/>
</dbReference>
<evidence type="ECO:0000256" key="8">
    <source>
        <dbReference type="ARBA" id="ARBA00023016"/>
    </source>
</evidence>
<evidence type="ECO:0000259" key="17">
    <source>
        <dbReference type="PROSITE" id="PS51787"/>
    </source>
</evidence>
<dbReference type="GO" id="GO:0034605">
    <property type="term" value="P:cellular response to heat"/>
    <property type="evidence" value="ECO:0007669"/>
    <property type="project" value="UniProtKB-UniRule"/>
</dbReference>
<dbReference type="FunFam" id="3.30.230.10:FF:000019">
    <property type="entry name" value="Lon protease homolog 2, peroxisomal"/>
    <property type="match status" value="1"/>
</dbReference>
<keyword evidence="6 10" id="KW-0720">Serine protease</keyword>
<dbReference type="InterPro" id="IPR027543">
    <property type="entry name" value="Lon_bac"/>
</dbReference>
<evidence type="ECO:0000313" key="19">
    <source>
        <dbReference type="Proteomes" id="UP000064967"/>
    </source>
</evidence>
<evidence type="ECO:0000256" key="5">
    <source>
        <dbReference type="ARBA" id="ARBA00022801"/>
    </source>
</evidence>
<comment type="induction">
    <text evidence="10">By heat shock.</text>
</comment>
<evidence type="ECO:0000313" key="18">
    <source>
        <dbReference type="EMBL" id="AKV01017.1"/>
    </source>
</evidence>
<evidence type="ECO:0000256" key="11">
    <source>
        <dbReference type="PIRNR" id="PIRNR001174"/>
    </source>
</evidence>
<keyword evidence="3 10" id="KW-0645">Protease</keyword>
<dbReference type="SMART" id="SM00382">
    <property type="entry name" value="AAA"/>
    <property type="match status" value="1"/>
</dbReference>
<sequence length="813" mass="88946">MSTLRSGVPAPISPVAVLPLRSGVLFPGATLTFAVGRPRSVALLRNLYPGDIVVTFSQRDPRTLDLGSEDLHPYGTYARVKSVARRGEREFELSLEGLDRARFESFTSADPFYKAEVTLLEETNGDTPEAHELARALKLEVEGLVRDAGGALAQIELDESDASGFADRIAALLDLPAPQEIEILGEPDVPSRIRLLVKRIGEAKAQAEVRSKIETEVRKELGKNQREHVLREQMRAIKKELGEGGGDDELANLRQRLDEANLPDDARKVADRELRRLESMGGQGAETHVIRNYLELIADLPWSKRASEKIDLDKIAEQLNEDHYGLEDIKKRILEHVAVLKLSNDRAEESAKDLGKKEEPRLTGTLLCFVGPPGVGKTSLGQSIADATGRPFVRVALGGVRDEAEIRGHRRTYVGALPGRILHALRKAGVKNPVVLLDEVDKMTAGWAGSPEAALLEVLDPEQNRTFTDHYLELPFDLSEVMFICTANTLETLSAPLRDRLEIVELTGYTPDEKVHIARKHLVAKRTKDHGIAEDQLVITDEAIERIVRDYTREAGVRQLDREIKKVCRAAALEVARRSKKSETPLSIGPEDLVKHLGKPKFESEVAERTSIAGVVTGLAWTPFGGSILFVETSRMPGRGSVEITGQLGDVMKESARAALTYVRSNASQLGIRPEVVEGQDVHIHVPAGAVPKDGPSAGVTIFTALVSLFTGRRIKPDTAMTGEATLRGRVLPVGGIKAKVLAAHRAGIKRVILPAKVARDLDDVPAEVREQLEFILVEDMKQVIEAALEKEPSELPTVFGGTSRKDSPAAHA</sequence>
<dbReference type="SMART" id="SM00464">
    <property type="entry name" value="LON"/>
    <property type="match status" value="1"/>
</dbReference>
<gene>
    <name evidence="10" type="primary">lon</name>
    <name evidence="18" type="ORF">AKJ09_07680</name>
</gene>
<dbReference type="InterPro" id="IPR004815">
    <property type="entry name" value="Lon_bac/euk-typ"/>
</dbReference>
<dbReference type="EMBL" id="CP012333">
    <property type="protein sequence ID" value="AKV01017.1"/>
    <property type="molecule type" value="Genomic_DNA"/>
</dbReference>
<dbReference type="InterPro" id="IPR015947">
    <property type="entry name" value="PUA-like_sf"/>
</dbReference>
<reference evidence="18 19" key="1">
    <citation type="submission" date="2015-08" db="EMBL/GenBank/DDBJ databases">
        <authorList>
            <person name="Babu N.S."/>
            <person name="Beckwith C.J."/>
            <person name="Beseler K.G."/>
            <person name="Brison A."/>
            <person name="Carone J.V."/>
            <person name="Caskin T.P."/>
            <person name="Diamond M."/>
            <person name="Durham M.E."/>
            <person name="Foxe J.M."/>
            <person name="Go M."/>
            <person name="Henderson B.A."/>
            <person name="Jones I.B."/>
            <person name="McGettigan J.A."/>
            <person name="Micheletti S.J."/>
            <person name="Nasrallah M.E."/>
            <person name="Ortiz D."/>
            <person name="Piller C.R."/>
            <person name="Privatt S.R."/>
            <person name="Schneider S.L."/>
            <person name="Sharp S."/>
            <person name="Smith T.C."/>
            <person name="Stanton J.D."/>
            <person name="Ullery H.E."/>
            <person name="Wilson R.J."/>
            <person name="Serrano M.G."/>
            <person name="Buck G."/>
            <person name="Lee V."/>
            <person name="Wang Y."/>
            <person name="Carvalho R."/>
            <person name="Voegtly L."/>
            <person name="Shi R."/>
            <person name="Duckworth R."/>
            <person name="Johnson A."/>
            <person name="Loviza R."/>
            <person name="Walstead R."/>
            <person name="Shah Z."/>
            <person name="Kiflezghi M."/>
            <person name="Wade K."/>
            <person name="Ball S.L."/>
            <person name="Bradley K.W."/>
            <person name="Asai D.J."/>
            <person name="Bowman C.A."/>
            <person name="Russell D.A."/>
            <person name="Pope W.H."/>
            <person name="Jacobs-Sera D."/>
            <person name="Hendrix R.W."/>
            <person name="Hatfull G.F."/>
        </authorList>
    </citation>
    <scope>NUCLEOTIDE SEQUENCE [LARGE SCALE GENOMIC DNA]</scope>
    <source>
        <strain evidence="18 19">DSM 27648</strain>
    </source>
</reference>
<dbReference type="GO" id="GO:0004252">
    <property type="term" value="F:serine-type endopeptidase activity"/>
    <property type="evidence" value="ECO:0007669"/>
    <property type="project" value="UniProtKB-UniRule"/>
</dbReference>
<proteinExistence type="evidence at transcript level"/>
<dbReference type="GO" id="GO:0016887">
    <property type="term" value="F:ATP hydrolysis activity"/>
    <property type="evidence" value="ECO:0007669"/>
    <property type="project" value="UniProtKB-UniRule"/>
</dbReference>
<dbReference type="Pfam" id="PF05362">
    <property type="entry name" value="Lon_C"/>
    <property type="match status" value="1"/>
</dbReference>
<dbReference type="STRING" id="1391654.AKJ09_07680"/>
<organism evidence="18 19">
    <name type="scientific">Labilithrix luteola</name>
    <dbReference type="NCBI Taxonomy" id="1391654"/>
    <lineage>
        <taxon>Bacteria</taxon>
        <taxon>Pseudomonadati</taxon>
        <taxon>Myxococcota</taxon>
        <taxon>Polyangia</taxon>
        <taxon>Polyangiales</taxon>
        <taxon>Labilitrichaceae</taxon>
        <taxon>Labilithrix</taxon>
    </lineage>
</organism>
<keyword evidence="8 10" id="KW-0346">Stress response</keyword>
<dbReference type="Gene3D" id="3.40.50.300">
    <property type="entry name" value="P-loop containing nucleotide triphosphate hydrolases"/>
    <property type="match status" value="1"/>
</dbReference>
<dbReference type="InterPro" id="IPR027417">
    <property type="entry name" value="P-loop_NTPase"/>
</dbReference>
<feature type="active site" evidence="10 12">
    <location>
        <position position="697"/>
    </location>
</feature>
<evidence type="ECO:0000256" key="3">
    <source>
        <dbReference type="ARBA" id="ARBA00022670"/>
    </source>
</evidence>
<dbReference type="InterPro" id="IPR027065">
    <property type="entry name" value="Lon_Prtase"/>
</dbReference>
<dbReference type="InterPro" id="IPR020568">
    <property type="entry name" value="Ribosomal_Su5_D2-typ_SF"/>
</dbReference>
<dbReference type="Gene3D" id="3.30.230.10">
    <property type="match status" value="1"/>
</dbReference>
<comment type="function">
    <text evidence="10">ATP-dependent serine protease that mediates the selective degradation of mutant and abnormal proteins as well as certain short-lived regulatory proteins. Required for cellular homeostasis and for survival from DNA damage and developmental changes induced by stress. Degrades polypeptides processively to yield small peptide fragments that are 5 to 10 amino acids long. Binds to DNA in a double-stranded, site-specific manner.</text>
</comment>
<dbReference type="InterPro" id="IPR008268">
    <property type="entry name" value="Peptidase_S16_AS"/>
</dbReference>
<dbReference type="GO" id="GO:0005737">
    <property type="term" value="C:cytoplasm"/>
    <property type="evidence" value="ECO:0007669"/>
    <property type="project" value="UniProtKB-SubCell"/>
</dbReference>
<keyword evidence="5 10" id="KW-0378">Hydrolase</keyword>
<dbReference type="FunFam" id="1.20.5.5270:FF:000002">
    <property type="entry name" value="Lon protease homolog"/>
    <property type="match status" value="1"/>
</dbReference>
<dbReference type="RefSeq" id="WP_146652193.1">
    <property type="nucleotide sequence ID" value="NZ_CP012333.1"/>
</dbReference>
<evidence type="ECO:0000256" key="14">
    <source>
        <dbReference type="PROSITE-ProRule" id="PRU01122"/>
    </source>
</evidence>
<evidence type="ECO:0000256" key="7">
    <source>
        <dbReference type="ARBA" id="ARBA00022840"/>
    </source>
</evidence>
<feature type="domain" description="Lon N-terminal" evidence="17">
    <location>
        <begin position="15"/>
        <end position="204"/>
    </location>
</feature>
<evidence type="ECO:0000256" key="10">
    <source>
        <dbReference type="HAMAP-Rule" id="MF_01973"/>
    </source>
</evidence>
<dbReference type="Proteomes" id="UP000064967">
    <property type="component" value="Chromosome"/>
</dbReference>
<dbReference type="NCBIfam" id="TIGR00763">
    <property type="entry name" value="lon"/>
    <property type="match status" value="1"/>
</dbReference>
<dbReference type="GO" id="GO:0005524">
    <property type="term" value="F:ATP binding"/>
    <property type="evidence" value="ECO:0007669"/>
    <property type="project" value="UniProtKB-UniRule"/>
</dbReference>
<evidence type="ECO:0000256" key="15">
    <source>
        <dbReference type="RuleBase" id="RU000591"/>
    </source>
</evidence>
<dbReference type="CDD" id="cd19500">
    <property type="entry name" value="RecA-like_Lon"/>
    <property type="match status" value="1"/>
</dbReference>
<dbReference type="GO" id="GO:0006515">
    <property type="term" value="P:protein quality control for misfolded or incompletely synthesized proteins"/>
    <property type="evidence" value="ECO:0007669"/>
    <property type="project" value="UniProtKB-UniRule"/>
</dbReference>
<comment type="similarity">
    <text evidence="10 11 14 15">Belongs to the peptidase S16 family.</text>
</comment>
<dbReference type="SUPFAM" id="SSF88697">
    <property type="entry name" value="PUA domain-like"/>
    <property type="match status" value="1"/>
</dbReference>
<dbReference type="PATRIC" id="fig|1391654.3.peg.7789"/>
<dbReference type="AlphaFoldDB" id="A0A0K1Q5S8"/>
<evidence type="ECO:0000256" key="9">
    <source>
        <dbReference type="ARBA" id="ARBA00050665"/>
    </source>
</evidence>
<protein>
    <recommendedName>
        <fullName evidence="10 11">Lon protease</fullName>
        <ecNumber evidence="10 11">3.4.21.53</ecNumber>
    </recommendedName>
    <alternativeName>
        <fullName evidence="10">ATP-dependent protease La</fullName>
    </alternativeName>
</protein>
<dbReference type="OrthoDB" id="5477751at2"/>
<dbReference type="Pfam" id="PF00004">
    <property type="entry name" value="AAA"/>
    <property type="match status" value="1"/>
</dbReference>
<dbReference type="Pfam" id="PF22667">
    <property type="entry name" value="Lon_lid"/>
    <property type="match status" value="1"/>
</dbReference>
<name>A0A0K1Q5S8_9BACT</name>
<dbReference type="Gene3D" id="1.20.58.1480">
    <property type="match status" value="1"/>
</dbReference>
<dbReference type="PIRSF" id="PIRSF001174">
    <property type="entry name" value="Lon_proteas"/>
    <property type="match status" value="1"/>
</dbReference>
<dbReference type="InterPro" id="IPR003959">
    <property type="entry name" value="ATPase_AAA_core"/>
</dbReference>
<evidence type="ECO:0000256" key="6">
    <source>
        <dbReference type="ARBA" id="ARBA00022825"/>
    </source>
</evidence>
<comment type="subcellular location">
    <subcellularLocation>
        <location evidence="1 10 11">Cytoplasm</location>
    </subcellularLocation>
</comment>
<feature type="binding site" evidence="10 13">
    <location>
        <begin position="371"/>
        <end position="378"/>
    </location>
    <ligand>
        <name>ATP</name>
        <dbReference type="ChEBI" id="CHEBI:30616"/>
    </ligand>
</feature>
<dbReference type="PROSITE" id="PS01046">
    <property type="entry name" value="LON_SER"/>
    <property type="match status" value="1"/>
</dbReference>
<dbReference type="SUPFAM" id="SSF52540">
    <property type="entry name" value="P-loop containing nucleoside triphosphate hydrolases"/>
    <property type="match status" value="1"/>
</dbReference>
<dbReference type="EC" id="3.4.21.53" evidence="10 11"/>
<evidence type="ECO:0000256" key="13">
    <source>
        <dbReference type="PIRSR" id="PIRSR001174-2"/>
    </source>
</evidence>
<dbReference type="PROSITE" id="PS51787">
    <property type="entry name" value="LON_N"/>
    <property type="match status" value="1"/>
</dbReference>
<dbReference type="PROSITE" id="PS51786">
    <property type="entry name" value="LON_PROTEOLYTIC"/>
    <property type="match status" value="1"/>
</dbReference>
<evidence type="ECO:0000256" key="4">
    <source>
        <dbReference type="ARBA" id="ARBA00022741"/>
    </source>
</evidence>